<sequence>MFTSPMKETQQGEVVLPDISPPIIQAVLNYIYTGVASIEPDTVDELFTVSSRLQIIPLQDLCSSYLIKKLNNENCIWIYKLSYCHNHKTLLKATLKYIGYHITSLCEKNSFLPLDLGEITNILSSDCLMTVSELTVYQLAYCWWQFHRANHSVFPKELLGAIRFSLMSTSELEEVEKGNVVDASFQRHPQSFQLRQGMFETRIVCMDLLEREDPSLTDRDFYLDAYDPELEIWEKLPPLKSLMCPGIVALGSYMYVAGGIHKDDSVSNTLHVYDSVKNSWNELCGMFGPKCMHGFVAYNQKLYALGGWDGRIVRDSVECFIIQENCWSQVSRMPTPLCYFASTQLNGKLYLIGGGTTVDISASPHLGILIFSPSSDTWCQIPLKTMCSTAGVIRLDNKLYVIGGHIGYDRVTQSCKATAKCFCLDSLGHVCPESKIPALPKCVASAGVVLWNRRIYVLGGEDRDIFYKQVYYWEPGATKWTVCRTSLPILSDGVSAFGCVTLKIPMKQFHSLIPHRRTITVPISSQISSGSSDRISNRCS</sequence>
<dbReference type="SMART" id="SM00875">
    <property type="entry name" value="BACK"/>
    <property type="match status" value="1"/>
</dbReference>
<dbReference type="InterPro" id="IPR011705">
    <property type="entry name" value="BACK"/>
</dbReference>
<dbReference type="InterPro" id="IPR000210">
    <property type="entry name" value="BTB/POZ_dom"/>
</dbReference>
<dbReference type="Pfam" id="PF00651">
    <property type="entry name" value="BTB"/>
    <property type="match status" value="1"/>
</dbReference>
<dbReference type="SMART" id="SM00612">
    <property type="entry name" value="Kelch"/>
    <property type="match status" value="5"/>
</dbReference>
<dbReference type="EMBL" id="JAACNH010000006">
    <property type="protein sequence ID" value="KAG8441289.1"/>
    <property type="molecule type" value="Genomic_DNA"/>
</dbReference>
<evidence type="ECO:0000313" key="5">
    <source>
        <dbReference type="Proteomes" id="UP000812440"/>
    </source>
</evidence>
<dbReference type="PANTHER" id="PTHR45632:SF3">
    <property type="entry name" value="KELCH-LIKE PROTEIN 32"/>
    <property type="match status" value="1"/>
</dbReference>
<dbReference type="InterPro" id="IPR006652">
    <property type="entry name" value="Kelch_1"/>
</dbReference>
<dbReference type="Gene3D" id="1.25.40.420">
    <property type="match status" value="1"/>
</dbReference>
<dbReference type="InterPro" id="IPR017096">
    <property type="entry name" value="BTB-kelch_protein"/>
</dbReference>
<evidence type="ECO:0000259" key="3">
    <source>
        <dbReference type="PROSITE" id="PS50097"/>
    </source>
</evidence>
<protein>
    <recommendedName>
        <fullName evidence="3">BTB domain-containing protein</fullName>
    </recommendedName>
</protein>
<keyword evidence="2" id="KW-0677">Repeat</keyword>
<dbReference type="Pfam" id="PF24681">
    <property type="entry name" value="Kelch_KLHDC2_KLHL20_DRC7"/>
    <property type="match status" value="1"/>
</dbReference>
<dbReference type="InterPro" id="IPR015915">
    <property type="entry name" value="Kelch-typ_b-propeller"/>
</dbReference>
<reference evidence="4" key="1">
    <citation type="thesis" date="2020" institute="ProQuest LLC" country="789 East Eisenhower Parkway, Ann Arbor, MI, USA">
        <title>Comparative Genomics and Chromosome Evolution.</title>
        <authorList>
            <person name="Mudd A.B."/>
        </authorList>
    </citation>
    <scope>NUCLEOTIDE SEQUENCE</scope>
    <source>
        <strain evidence="4">Female2</strain>
        <tissue evidence="4">Blood</tissue>
    </source>
</reference>
<dbReference type="Pfam" id="PF07707">
    <property type="entry name" value="BACK"/>
    <property type="match status" value="1"/>
</dbReference>
<dbReference type="SUPFAM" id="SSF54695">
    <property type="entry name" value="POZ domain"/>
    <property type="match status" value="1"/>
</dbReference>
<feature type="domain" description="BTB" evidence="3">
    <location>
        <begin position="1"/>
        <end position="40"/>
    </location>
</feature>
<dbReference type="AlphaFoldDB" id="A0A8T2J7W5"/>
<evidence type="ECO:0000256" key="1">
    <source>
        <dbReference type="ARBA" id="ARBA00022441"/>
    </source>
</evidence>
<organism evidence="4 5">
    <name type="scientific">Hymenochirus boettgeri</name>
    <name type="common">Congo dwarf clawed frog</name>
    <dbReference type="NCBI Taxonomy" id="247094"/>
    <lineage>
        <taxon>Eukaryota</taxon>
        <taxon>Metazoa</taxon>
        <taxon>Chordata</taxon>
        <taxon>Craniata</taxon>
        <taxon>Vertebrata</taxon>
        <taxon>Euteleostomi</taxon>
        <taxon>Amphibia</taxon>
        <taxon>Batrachia</taxon>
        <taxon>Anura</taxon>
        <taxon>Pipoidea</taxon>
        <taxon>Pipidae</taxon>
        <taxon>Pipinae</taxon>
        <taxon>Hymenochirus</taxon>
    </lineage>
</organism>
<evidence type="ECO:0000313" key="4">
    <source>
        <dbReference type="EMBL" id="KAG8441289.1"/>
    </source>
</evidence>
<evidence type="ECO:0000256" key="2">
    <source>
        <dbReference type="ARBA" id="ARBA00022737"/>
    </source>
</evidence>
<keyword evidence="1" id="KW-0880">Kelch repeat</keyword>
<dbReference type="Proteomes" id="UP000812440">
    <property type="component" value="Chromosome 3"/>
</dbReference>
<accession>A0A8T2J7W5</accession>
<dbReference type="SUPFAM" id="SSF117281">
    <property type="entry name" value="Kelch motif"/>
    <property type="match status" value="1"/>
</dbReference>
<dbReference type="PROSITE" id="PS50097">
    <property type="entry name" value="BTB"/>
    <property type="match status" value="1"/>
</dbReference>
<keyword evidence="5" id="KW-1185">Reference proteome</keyword>
<dbReference type="Gene3D" id="3.30.710.10">
    <property type="entry name" value="Potassium Channel Kv1.1, Chain A"/>
    <property type="match status" value="1"/>
</dbReference>
<dbReference type="InterPro" id="IPR011333">
    <property type="entry name" value="SKP1/BTB/POZ_sf"/>
</dbReference>
<name>A0A8T2J7W5_9PIPI</name>
<proteinExistence type="predicted"/>
<dbReference type="PIRSF" id="PIRSF037037">
    <property type="entry name" value="Kelch-like_protein_gigaxonin"/>
    <property type="match status" value="1"/>
</dbReference>
<dbReference type="Gene3D" id="2.120.10.80">
    <property type="entry name" value="Kelch-type beta propeller"/>
    <property type="match status" value="2"/>
</dbReference>
<comment type="caution">
    <text evidence="4">The sequence shown here is derived from an EMBL/GenBank/DDBJ whole genome shotgun (WGS) entry which is preliminary data.</text>
</comment>
<gene>
    <name evidence="4" type="ORF">GDO86_006863</name>
</gene>
<dbReference type="OrthoDB" id="6482909at2759"/>
<dbReference type="PANTHER" id="PTHR45632">
    <property type="entry name" value="LD33804P"/>
    <property type="match status" value="1"/>
</dbReference>